<feature type="compositionally biased region" description="Low complexity" evidence="1">
    <location>
        <begin position="154"/>
        <end position="187"/>
    </location>
</feature>
<feature type="compositionally biased region" description="Low complexity" evidence="1">
    <location>
        <begin position="118"/>
        <end position="130"/>
    </location>
</feature>
<dbReference type="RefSeq" id="WP_221297647.1">
    <property type="nucleotide sequence ID" value="NZ_JACIFZ010000005.1"/>
</dbReference>
<evidence type="ECO:0008006" key="4">
    <source>
        <dbReference type="Google" id="ProtNLM"/>
    </source>
</evidence>
<protein>
    <recommendedName>
        <fullName evidence="4">Meckel syndrome type 1 protein</fullName>
    </recommendedName>
</protein>
<feature type="compositionally biased region" description="Pro residues" evidence="1">
    <location>
        <begin position="242"/>
        <end position="262"/>
    </location>
</feature>
<feature type="compositionally biased region" description="Low complexity" evidence="1">
    <location>
        <begin position="228"/>
        <end position="241"/>
    </location>
</feature>
<sequence length="473" mass="47303">MSGGNNDNSGFDDLRDPALRRALDHAPDSEATPHPRTREAILKMAHNLAAAPANAGPAANNANAAPWWRRLFGGGGPHARMPWNAAFATVLVAAFVTVLWHKEPVPDARLDGEARVGEATAPAPAQAPAALPAPAPTAPAAPAAPAAPKPAAPPAEAATAQAETQAAPAAAAPAPAPARAPAAPAPESEQRARIARESADSSAKRAPKEAANTASADAARKAEPAPPLLQAAPAAPVAPAAPAAPAPVPPSASIAPAPPPPVVAEQAAPAPLPAPVARDERREAQTEGEQRRRAYAAGAPAAAAPAVPPAAVVPAPAPGAVPAYREPLQDSAPVLAQQNNARAGASGAVRPSAPAPSAAKAIAPRSAAPFSALDRWTSLGFTRNGESVRRERGDIEGLAALVGTVARSATAPDEPLAAPVEARLELYRGTLLVAVLEIAGNQVLWTPQPGGAALVGTPPAQALDALRSLLSTR</sequence>
<feature type="compositionally biased region" description="Basic and acidic residues" evidence="1">
    <location>
        <begin position="277"/>
        <end position="292"/>
    </location>
</feature>
<feature type="compositionally biased region" description="Basic and acidic residues" evidence="1">
    <location>
        <begin position="12"/>
        <end position="35"/>
    </location>
</feature>
<gene>
    <name evidence="2" type="ORF">GGD71_004488</name>
</gene>
<feature type="region of interest" description="Disordered" evidence="1">
    <location>
        <begin position="118"/>
        <end position="306"/>
    </location>
</feature>
<dbReference type="AlphaFoldDB" id="A0A840FS64"/>
<evidence type="ECO:0000313" key="3">
    <source>
        <dbReference type="Proteomes" id="UP000524450"/>
    </source>
</evidence>
<proteinExistence type="predicted"/>
<organism evidence="2 3">
    <name type="scientific">Variovorax guangxiensis</name>
    <dbReference type="NCBI Taxonomy" id="1775474"/>
    <lineage>
        <taxon>Bacteria</taxon>
        <taxon>Pseudomonadati</taxon>
        <taxon>Pseudomonadota</taxon>
        <taxon>Betaproteobacteria</taxon>
        <taxon>Burkholderiales</taxon>
        <taxon>Comamonadaceae</taxon>
        <taxon>Variovorax</taxon>
    </lineage>
</organism>
<feature type="compositionally biased region" description="Low complexity" evidence="1">
    <location>
        <begin position="295"/>
        <end position="306"/>
    </location>
</feature>
<feature type="region of interest" description="Disordered" evidence="1">
    <location>
        <begin position="1"/>
        <end position="35"/>
    </location>
</feature>
<evidence type="ECO:0000256" key="1">
    <source>
        <dbReference type="SAM" id="MobiDB-lite"/>
    </source>
</evidence>
<comment type="caution">
    <text evidence="2">The sequence shown here is derived from an EMBL/GenBank/DDBJ whole genome shotgun (WGS) entry which is preliminary data.</text>
</comment>
<evidence type="ECO:0000313" key="2">
    <source>
        <dbReference type="EMBL" id="MBB4223702.1"/>
    </source>
</evidence>
<accession>A0A840FS64</accession>
<feature type="compositionally biased region" description="Basic and acidic residues" evidence="1">
    <location>
        <begin position="188"/>
        <end position="208"/>
    </location>
</feature>
<name>A0A840FS64_9BURK</name>
<dbReference type="EMBL" id="JACIFZ010000005">
    <property type="protein sequence ID" value="MBB4223702.1"/>
    <property type="molecule type" value="Genomic_DNA"/>
</dbReference>
<dbReference type="Proteomes" id="UP000524450">
    <property type="component" value="Unassembled WGS sequence"/>
</dbReference>
<reference evidence="2 3" key="1">
    <citation type="submission" date="2020-08" db="EMBL/GenBank/DDBJ databases">
        <title>Genomic Encyclopedia of Type Strains, Phase IV (KMG-V): Genome sequencing to study the core and pangenomes of soil and plant-associated prokaryotes.</title>
        <authorList>
            <person name="Whitman W."/>
        </authorList>
    </citation>
    <scope>NUCLEOTIDE SEQUENCE [LARGE SCALE GENOMIC DNA]</scope>
    <source>
        <strain evidence="2 3">34/80</strain>
    </source>
</reference>